<evidence type="ECO:0000256" key="3">
    <source>
        <dbReference type="ARBA" id="ARBA00022777"/>
    </source>
</evidence>
<dbReference type="Gene3D" id="1.25.40.10">
    <property type="entry name" value="Tetratricopeptide repeat domain"/>
    <property type="match status" value="2"/>
</dbReference>
<evidence type="ECO:0000256" key="6">
    <source>
        <dbReference type="PROSITE-ProRule" id="PRU10141"/>
    </source>
</evidence>
<dbReference type="InterPro" id="IPR011009">
    <property type="entry name" value="Kinase-like_dom_sf"/>
</dbReference>
<dbReference type="PANTHER" id="PTHR43289">
    <property type="entry name" value="MITOGEN-ACTIVATED PROTEIN KINASE KINASE KINASE 20-RELATED"/>
    <property type="match status" value="1"/>
</dbReference>
<dbReference type="PROSITE" id="PS00108">
    <property type="entry name" value="PROTEIN_KINASE_ST"/>
    <property type="match status" value="1"/>
</dbReference>
<dbReference type="PROSITE" id="PS50011">
    <property type="entry name" value="PROTEIN_KINASE_DOM"/>
    <property type="match status" value="1"/>
</dbReference>
<keyword evidence="4 6" id="KW-0067">ATP-binding</keyword>
<keyword evidence="7" id="KW-0812">Transmembrane</keyword>
<dbReference type="InterPro" id="IPR008271">
    <property type="entry name" value="Ser/Thr_kinase_AS"/>
</dbReference>
<reference evidence="9" key="1">
    <citation type="submission" date="2022-06" db="EMBL/GenBank/DDBJ databases">
        <title>Gracilimonas sp. CAU 1638 isolated from sea sediment.</title>
        <authorList>
            <person name="Kim W."/>
        </authorList>
    </citation>
    <scope>NUCLEOTIDE SEQUENCE</scope>
    <source>
        <strain evidence="9">CAU 1638</strain>
    </source>
</reference>
<keyword evidence="7" id="KW-1133">Transmembrane helix</keyword>
<dbReference type="PANTHER" id="PTHR43289:SF34">
    <property type="entry name" value="SERINE_THREONINE-PROTEIN KINASE YBDM-RELATED"/>
    <property type="match status" value="1"/>
</dbReference>
<dbReference type="CDD" id="cd14014">
    <property type="entry name" value="STKc_PknB_like"/>
    <property type="match status" value="1"/>
</dbReference>
<dbReference type="AlphaFoldDB" id="A0A9X2RDM8"/>
<dbReference type="SUPFAM" id="SSF56112">
    <property type="entry name" value="Protein kinase-like (PK-like)"/>
    <property type="match status" value="1"/>
</dbReference>
<feature type="domain" description="Protein kinase" evidence="8">
    <location>
        <begin position="91"/>
        <end position="347"/>
    </location>
</feature>
<evidence type="ECO:0000313" key="10">
    <source>
        <dbReference type="Proteomes" id="UP001139125"/>
    </source>
</evidence>
<dbReference type="GO" id="GO:0005524">
    <property type="term" value="F:ATP binding"/>
    <property type="evidence" value="ECO:0007669"/>
    <property type="project" value="UniProtKB-UniRule"/>
</dbReference>
<dbReference type="RefSeq" id="WP_255134283.1">
    <property type="nucleotide sequence ID" value="NZ_JANDBC010000001.1"/>
</dbReference>
<gene>
    <name evidence="9" type="ORF">NM125_07450</name>
</gene>
<dbReference type="SMART" id="SM00220">
    <property type="entry name" value="S_TKc"/>
    <property type="match status" value="1"/>
</dbReference>
<dbReference type="Pfam" id="PF00069">
    <property type="entry name" value="Pkinase"/>
    <property type="match status" value="1"/>
</dbReference>
<feature type="repeat" description="TPR" evidence="5">
    <location>
        <begin position="637"/>
        <end position="670"/>
    </location>
</feature>
<evidence type="ECO:0000256" key="1">
    <source>
        <dbReference type="ARBA" id="ARBA00022679"/>
    </source>
</evidence>
<evidence type="ECO:0000313" key="9">
    <source>
        <dbReference type="EMBL" id="MCP9291416.1"/>
    </source>
</evidence>
<evidence type="ECO:0000256" key="7">
    <source>
        <dbReference type="SAM" id="Phobius"/>
    </source>
</evidence>
<evidence type="ECO:0000256" key="5">
    <source>
        <dbReference type="PROSITE-ProRule" id="PRU00339"/>
    </source>
</evidence>
<feature type="binding site" evidence="6">
    <location>
        <position position="122"/>
    </location>
    <ligand>
        <name>ATP</name>
        <dbReference type="ChEBI" id="CHEBI:30616"/>
    </ligand>
</feature>
<dbReference type="InterPro" id="IPR019734">
    <property type="entry name" value="TPR_rpt"/>
</dbReference>
<evidence type="ECO:0000259" key="8">
    <source>
        <dbReference type="PROSITE" id="PS50011"/>
    </source>
</evidence>
<dbReference type="SMART" id="SM00028">
    <property type="entry name" value="TPR"/>
    <property type="match status" value="4"/>
</dbReference>
<dbReference type="SUPFAM" id="SSF48452">
    <property type="entry name" value="TPR-like"/>
    <property type="match status" value="2"/>
</dbReference>
<keyword evidence="5" id="KW-0802">TPR repeat</keyword>
<comment type="caution">
    <text evidence="9">The sequence shown here is derived from an EMBL/GenBank/DDBJ whole genome shotgun (WGS) entry which is preliminary data.</text>
</comment>
<keyword evidence="1" id="KW-0808">Transferase</keyword>
<evidence type="ECO:0000256" key="4">
    <source>
        <dbReference type="ARBA" id="ARBA00022840"/>
    </source>
</evidence>
<dbReference type="InterPro" id="IPR011990">
    <property type="entry name" value="TPR-like_helical_dom_sf"/>
</dbReference>
<dbReference type="Gene3D" id="3.30.200.20">
    <property type="entry name" value="Phosphorylase Kinase, domain 1"/>
    <property type="match status" value="1"/>
</dbReference>
<feature type="transmembrane region" description="Helical" evidence="7">
    <location>
        <begin position="374"/>
        <end position="396"/>
    </location>
</feature>
<keyword evidence="3 9" id="KW-0418">Kinase</keyword>
<proteinExistence type="predicted"/>
<dbReference type="PROSITE" id="PS50005">
    <property type="entry name" value="TPR"/>
    <property type="match status" value="2"/>
</dbReference>
<keyword evidence="10" id="KW-1185">Reference proteome</keyword>
<dbReference type="Pfam" id="PF13374">
    <property type="entry name" value="TPR_10"/>
    <property type="match status" value="1"/>
</dbReference>
<dbReference type="InterPro" id="IPR000719">
    <property type="entry name" value="Prot_kinase_dom"/>
</dbReference>
<dbReference type="GO" id="GO:0004674">
    <property type="term" value="F:protein serine/threonine kinase activity"/>
    <property type="evidence" value="ECO:0007669"/>
    <property type="project" value="TreeGrafter"/>
</dbReference>
<name>A0A9X2RDM8_9BACT</name>
<evidence type="ECO:0000256" key="2">
    <source>
        <dbReference type="ARBA" id="ARBA00022741"/>
    </source>
</evidence>
<dbReference type="Proteomes" id="UP001139125">
    <property type="component" value="Unassembled WGS sequence"/>
</dbReference>
<dbReference type="InterPro" id="IPR017441">
    <property type="entry name" value="Protein_kinase_ATP_BS"/>
</dbReference>
<sequence length="735" mass="84466">MDEQRWHTINQILDTALGLQEKTRNEYVRETCGTDTNLADQILSLLSELPESDVFWEAEKKLSETLLRDYSQNVLNKELSETLLPFKIGKYEATELIGRGGMGTVYKARRIDGEFERIAAIKVVNEFFLSDSTMERFRRERQILARLNHPNIAVLFDGGVLEDGRPYLIMELIEGTSITEYSVEHHLPLSERIELLKKLCLTVHYAHQNLIVHRDLKPSNILVNEMGELKVLDFGIARLLKENIYEENAHRVLSLQYASPEQIQNKKITTASDIYNLGLLGWELICNEKPLNFSGISRNEAEEIILNKPPNTLSQTIPSDLQAILQKAIQKKPEDRYSSALEFHQDLEDFQQKRPVKAVPGNYRYKTRRFVTRNLKFVVAAVVFVLSLSTLLFYHIQTVSHERDKALEEAEKARITSAFMSGVFENADYTRDDESAITSNQFLDDGVEYIHRDLGHYPDVQAQLLETVARVHQNLGNLDKAEELYLEVKDIRESLPSDHPDKYLLASCYHNLGDFYRDKGDYSKSEYYYIQALEEKQNNPDTEIASLGNTMEGLGWIWFIQGKTTKADSIILSAKSGYEAAEMNETMLYSNILQNLSWIYFSQGSRHTADSLFRVTLDLREQLYNQDAPNATRKAIAQTLHSLGWATFVQGNLDEAADFTQRAIEIRDEVLGRNHFETAWSINNLGLIERARNNRSRAEQLLQEAYTIRKEVLGESHPHTIQSLNNLKLFEQDLN</sequence>
<accession>A0A9X2RDM8</accession>
<dbReference type="Gene3D" id="1.10.510.10">
    <property type="entry name" value="Transferase(Phosphotransferase) domain 1"/>
    <property type="match status" value="1"/>
</dbReference>
<dbReference type="PROSITE" id="PS00107">
    <property type="entry name" value="PROTEIN_KINASE_ATP"/>
    <property type="match status" value="1"/>
</dbReference>
<organism evidence="9 10">
    <name type="scientific">Gracilimonas sediminicola</name>
    <dbReference type="NCBI Taxonomy" id="2952158"/>
    <lineage>
        <taxon>Bacteria</taxon>
        <taxon>Pseudomonadati</taxon>
        <taxon>Balneolota</taxon>
        <taxon>Balneolia</taxon>
        <taxon>Balneolales</taxon>
        <taxon>Balneolaceae</taxon>
        <taxon>Gracilimonas</taxon>
    </lineage>
</organism>
<keyword evidence="7" id="KW-0472">Membrane</keyword>
<dbReference type="EMBL" id="JANDBC010000001">
    <property type="protein sequence ID" value="MCP9291416.1"/>
    <property type="molecule type" value="Genomic_DNA"/>
</dbReference>
<protein>
    <submittedName>
        <fullName evidence="9">Serine/threonine-protein kinase</fullName>
    </submittedName>
</protein>
<dbReference type="Pfam" id="PF13424">
    <property type="entry name" value="TPR_12"/>
    <property type="match status" value="2"/>
</dbReference>
<keyword evidence="2 6" id="KW-0547">Nucleotide-binding</keyword>
<feature type="repeat" description="TPR" evidence="5">
    <location>
        <begin position="506"/>
        <end position="539"/>
    </location>
</feature>